<dbReference type="OrthoDB" id="5291099at2"/>
<protein>
    <submittedName>
        <fullName evidence="1">Beta-barrel assembly machine subunit BamC</fullName>
    </submittedName>
</protein>
<dbReference type="Proteomes" id="UP000242869">
    <property type="component" value="Unassembled WGS sequence"/>
</dbReference>
<sequence length="373" mass="41753">MKAFRLVPIVLALVLAGCSSDDLLLQRRVDYRSGSDNLSKNPLEVPPDLSAPASKSTLSLPPRATLVAAASATASQVLPGSTKAKVVTAGGQRWLVVRGKPEKLWNEIREFWIANGFLITVDNPAVGIMETDWLENRAKLPQDALTRLLNKVSSRFASTGELDKYHVRIERGTELETTEIYVTHRGMIEAYRDDGSTQLRNTTAHVDTIWKPRPSDPVLEADMLALMLQHFGMDEQTARATVKTPAEQLTRAELSADGKSLSVFDSYDRAWRRVGLAIERSGFVINDRDRTKGVYYVRRADTDIAKEETTNYLGKLAFWRKNDADKKLAAEKLEYQLQIKQEVNRSVLTLKAKNTSDPALEKQLMDALLKQLK</sequence>
<name>A0A1I4WC18_9NEIS</name>
<dbReference type="Pfam" id="PF06804">
    <property type="entry name" value="Lipoprotein_18"/>
    <property type="match status" value="1"/>
</dbReference>
<dbReference type="EMBL" id="FOVE01000003">
    <property type="protein sequence ID" value="SFN10790.1"/>
    <property type="molecule type" value="Genomic_DNA"/>
</dbReference>
<evidence type="ECO:0000313" key="1">
    <source>
        <dbReference type="EMBL" id="SFN10790.1"/>
    </source>
</evidence>
<dbReference type="AlphaFoldDB" id="A0A1I4WC18"/>
<dbReference type="InterPro" id="IPR010653">
    <property type="entry name" value="NlpB/DapX"/>
</dbReference>
<gene>
    <name evidence="1" type="ORF">SAMN05660284_00532</name>
</gene>
<dbReference type="Gene3D" id="3.30.310.170">
    <property type="entry name" value="Outer membrane protein assembly factor BamC"/>
    <property type="match status" value="1"/>
</dbReference>
<keyword evidence="2" id="KW-1185">Reference proteome</keyword>
<dbReference type="STRING" id="83765.SAMN05660284_00532"/>
<proteinExistence type="predicted"/>
<organism evidence="1 2">
    <name type="scientific">Formivibrio citricus</name>
    <dbReference type="NCBI Taxonomy" id="83765"/>
    <lineage>
        <taxon>Bacteria</taxon>
        <taxon>Pseudomonadati</taxon>
        <taxon>Pseudomonadota</taxon>
        <taxon>Betaproteobacteria</taxon>
        <taxon>Neisseriales</taxon>
        <taxon>Chitinibacteraceae</taxon>
        <taxon>Formivibrio</taxon>
    </lineage>
</organism>
<reference evidence="2" key="1">
    <citation type="submission" date="2016-10" db="EMBL/GenBank/DDBJ databases">
        <authorList>
            <person name="Varghese N."/>
            <person name="Submissions S."/>
        </authorList>
    </citation>
    <scope>NUCLEOTIDE SEQUENCE [LARGE SCALE GENOMIC DNA]</scope>
    <source>
        <strain evidence="2">DSM 6150</strain>
    </source>
</reference>
<dbReference type="InterPro" id="IPR042268">
    <property type="entry name" value="BamC_C"/>
</dbReference>
<accession>A0A1I4WC18</accession>
<evidence type="ECO:0000313" key="2">
    <source>
        <dbReference type="Proteomes" id="UP000242869"/>
    </source>
</evidence>
<dbReference type="RefSeq" id="WP_091191067.1">
    <property type="nucleotide sequence ID" value="NZ_FOVE01000003.1"/>
</dbReference>
<dbReference type="PROSITE" id="PS51257">
    <property type="entry name" value="PROKAR_LIPOPROTEIN"/>
    <property type="match status" value="1"/>
</dbReference>